<comment type="caution">
    <text evidence="3">The sequence shown here is derived from an EMBL/GenBank/DDBJ whole genome shotgun (WGS) entry which is preliminary data.</text>
</comment>
<evidence type="ECO:0000256" key="2">
    <source>
        <dbReference type="SAM" id="Phobius"/>
    </source>
</evidence>
<keyword evidence="4" id="KW-1185">Reference proteome</keyword>
<organism evidence="3 4">
    <name type="scientific">Kribbella koreensis</name>
    <dbReference type="NCBI Taxonomy" id="57909"/>
    <lineage>
        <taxon>Bacteria</taxon>
        <taxon>Bacillati</taxon>
        <taxon>Actinomycetota</taxon>
        <taxon>Actinomycetes</taxon>
        <taxon>Propionibacteriales</taxon>
        <taxon>Kribbellaceae</taxon>
        <taxon>Kribbella</taxon>
    </lineage>
</organism>
<evidence type="ECO:0000256" key="1">
    <source>
        <dbReference type="SAM" id="Coils"/>
    </source>
</evidence>
<keyword evidence="1" id="KW-0175">Coiled coil</keyword>
<dbReference type="EMBL" id="BAAAHK010000019">
    <property type="protein sequence ID" value="GAA0958060.1"/>
    <property type="molecule type" value="Genomic_DNA"/>
</dbReference>
<dbReference type="RefSeq" id="WP_343980418.1">
    <property type="nucleotide sequence ID" value="NZ_BAAAHK010000019.1"/>
</dbReference>
<keyword evidence="2" id="KW-1133">Transmembrane helix</keyword>
<name>A0ABP4C1X6_9ACTN</name>
<protein>
    <submittedName>
        <fullName evidence="3">Uncharacterized protein</fullName>
    </submittedName>
</protein>
<accession>A0ABP4C1X6</accession>
<reference evidence="4" key="1">
    <citation type="journal article" date="2019" name="Int. J. Syst. Evol. Microbiol.">
        <title>The Global Catalogue of Microorganisms (GCM) 10K type strain sequencing project: providing services to taxonomists for standard genome sequencing and annotation.</title>
        <authorList>
            <consortium name="The Broad Institute Genomics Platform"/>
            <consortium name="The Broad Institute Genome Sequencing Center for Infectious Disease"/>
            <person name="Wu L."/>
            <person name="Ma J."/>
        </authorList>
    </citation>
    <scope>NUCLEOTIDE SEQUENCE [LARGE SCALE GENOMIC DNA]</scope>
    <source>
        <strain evidence="4">JCM 10977</strain>
    </source>
</reference>
<feature type="transmembrane region" description="Helical" evidence="2">
    <location>
        <begin position="432"/>
        <end position="449"/>
    </location>
</feature>
<gene>
    <name evidence="3" type="ORF">GCM10009554_69740</name>
</gene>
<keyword evidence="2" id="KW-0472">Membrane</keyword>
<feature type="coiled-coil region" evidence="1">
    <location>
        <begin position="8"/>
        <end position="35"/>
    </location>
</feature>
<evidence type="ECO:0000313" key="3">
    <source>
        <dbReference type="EMBL" id="GAA0958060.1"/>
    </source>
</evidence>
<dbReference type="Proteomes" id="UP001500542">
    <property type="component" value="Unassembled WGS sequence"/>
</dbReference>
<proteinExistence type="predicted"/>
<evidence type="ECO:0000313" key="4">
    <source>
        <dbReference type="Proteomes" id="UP001500542"/>
    </source>
</evidence>
<sequence>MSNNWYTDNRQNRELEELRDQMAAASSEASSLRSRLSQVQGTMETRLQRLTTAFDAFVELSDIRESLIGFADAAEVRRHAGQVLATLAAGEKPTRVGRDVPAYWLAPAVEAIREPGALDEAVLAEAMKRDEVRTSTFLCLALAALGRRNEVRAEWLGTAFGELAAGNVTRTQRALWTAAARGGFGVEGQQWIVAQLKAGTAGEGHWAGVVKERATGLSVSAAPPFKEFTTQFKAGADLARLRAGVEAITSDTSVLEPDGALAYAAGEKPDPDSTSALLRLLIAEGSEPEREMLSRVGELRAKVTNGTAPSNGSLGDSAGELGKLLEADLAKTDEPHLAATALRVVADAVLADAEELMKTASLPTPSQVSKEIEWRQVTLTPDGADRLSLAKAEVEIAETVKPLSAADLRGPIGFGVAGVVVLIGLGFLVHPFWIVVGLVLLGIAGYGYWTARKKRADERADTVRRIERLREQAKTAGAELAAYKAGDTARLATVAGDLEEVRKRLTS</sequence>
<feature type="coiled-coil region" evidence="1">
    <location>
        <begin position="459"/>
        <end position="486"/>
    </location>
</feature>
<keyword evidence="2" id="KW-0812">Transmembrane</keyword>